<name>A0A2H0CUN3_9BACT</name>
<evidence type="ECO:0000313" key="7">
    <source>
        <dbReference type="Proteomes" id="UP000230638"/>
    </source>
</evidence>
<evidence type="ECO:0000256" key="4">
    <source>
        <dbReference type="ARBA" id="ARBA00023136"/>
    </source>
</evidence>
<gene>
    <name evidence="6" type="ORF">COW88_03030</name>
</gene>
<evidence type="ECO:0008006" key="8">
    <source>
        <dbReference type="Google" id="ProtNLM"/>
    </source>
</evidence>
<evidence type="ECO:0000256" key="5">
    <source>
        <dbReference type="SAM" id="Phobius"/>
    </source>
</evidence>
<evidence type="ECO:0000256" key="2">
    <source>
        <dbReference type="ARBA" id="ARBA00022692"/>
    </source>
</evidence>
<sequence length="239" mass="26228">MVHISEPEPHHHGNGIYLKDLVYGAVDGTVTTFAVVAGVAGAALSPAIVLILGFANLFADGFSMAISNYLSIKADRDYAARARKRETWEVENTPDEEREEIREILLKKGFNGKELETAVEIITSNKEHWIDTMMHEELGIMVGNNDPKKHALATFLSFVLVGIIPLLAYVLSYFLPFFAERTFVISAVLTSFTFFLVGAAKTFFTKQNWMVSGIRTFAIGGLAAVVAYGMGAFIKTLVG</sequence>
<evidence type="ECO:0000256" key="1">
    <source>
        <dbReference type="ARBA" id="ARBA00004127"/>
    </source>
</evidence>
<proteinExistence type="predicted"/>
<feature type="transmembrane region" description="Helical" evidence="5">
    <location>
        <begin position="216"/>
        <end position="234"/>
    </location>
</feature>
<feature type="transmembrane region" description="Helical" evidence="5">
    <location>
        <begin position="33"/>
        <end position="59"/>
    </location>
</feature>
<keyword evidence="2 5" id="KW-0812">Transmembrane</keyword>
<keyword evidence="3 5" id="KW-1133">Transmembrane helix</keyword>
<comment type="subcellular location">
    <subcellularLocation>
        <location evidence="1">Endomembrane system</location>
        <topology evidence="1">Multi-pass membrane protein</topology>
    </subcellularLocation>
</comment>
<dbReference type="GO" id="GO:0005384">
    <property type="term" value="F:manganese ion transmembrane transporter activity"/>
    <property type="evidence" value="ECO:0007669"/>
    <property type="project" value="InterPro"/>
</dbReference>
<keyword evidence="4 5" id="KW-0472">Membrane</keyword>
<dbReference type="InterPro" id="IPR008217">
    <property type="entry name" value="Ccc1_fam"/>
</dbReference>
<dbReference type="EMBL" id="PCTL01000030">
    <property type="protein sequence ID" value="PIP73100.1"/>
    <property type="molecule type" value="Genomic_DNA"/>
</dbReference>
<organism evidence="6 7">
    <name type="scientific">Candidatus Lloydbacteria bacterium CG22_combo_CG10-13_8_21_14_all_47_15</name>
    <dbReference type="NCBI Taxonomy" id="1974635"/>
    <lineage>
        <taxon>Bacteria</taxon>
        <taxon>Candidatus Lloydiibacteriota</taxon>
    </lineage>
</organism>
<feature type="transmembrane region" description="Helical" evidence="5">
    <location>
        <begin position="183"/>
        <end position="204"/>
    </location>
</feature>
<evidence type="ECO:0000256" key="3">
    <source>
        <dbReference type="ARBA" id="ARBA00022989"/>
    </source>
</evidence>
<dbReference type="AlphaFoldDB" id="A0A2H0CUN3"/>
<feature type="transmembrane region" description="Helical" evidence="5">
    <location>
        <begin position="151"/>
        <end position="171"/>
    </location>
</feature>
<dbReference type="PANTHER" id="PTHR31851">
    <property type="entry name" value="FE(2+)/MN(2+) TRANSPORTER PCL1"/>
    <property type="match status" value="1"/>
</dbReference>
<dbReference type="GO" id="GO:0012505">
    <property type="term" value="C:endomembrane system"/>
    <property type="evidence" value="ECO:0007669"/>
    <property type="project" value="UniProtKB-SubCell"/>
</dbReference>
<evidence type="ECO:0000313" key="6">
    <source>
        <dbReference type="EMBL" id="PIP73100.1"/>
    </source>
</evidence>
<dbReference type="GO" id="GO:0030026">
    <property type="term" value="P:intracellular manganese ion homeostasis"/>
    <property type="evidence" value="ECO:0007669"/>
    <property type="project" value="InterPro"/>
</dbReference>
<accession>A0A2H0CUN3</accession>
<comment type="caution">
    <text evidence="6">The sequence shown here is derived from an EMBL/GenBank/DDBJ whole genome shotgun (WGS) entry which is preliminary data.</text>
</comment>
<reference evidence="6 7" key="1">
    <citation type="submission" date="2017-09" db="EMBL/GenBank/DDBJ databases">
        <title>Depth-based differentiation of microbial function through sediment-hosted aquifers and enrichment of novel symbionts in the deep terrestrial subsurface.</title>
        <authorList>
            <person name="Probst A.J."/>
            <person name="Ladd B."/>
            <person name="Jarett J.K."/>
            <person name="Geller-Mcgrath D.E."/>
            <person name="Sieber C.M."/>
            <person name="Emerson J.B."/>
            <person name="Anantharaman K."/>
            <person name="Thomas B.C."/>
            <person name="Malmstrom R."/>
            <person name="Stieglmeier M."/>
            <person name="Klingl A."/>
            <person name="Woyke T."/>
            <person name="Ryan C.M."/>
            <person name="Banfield J.F."/>
        </authorList>
    </citation>
    <scope>NUCLEOTIDE SEQUENCE [LARGE SCALE GENOMIC DNA]</scope>
    <source>
        <strain evidence="6">CG22_combo_CG10-13_8_21_14_all_47_15</strain>
    </source>
</reference>
<dbReference type="Pfam" id="PF01988">
    <property type="entry name" value="VIT1"/>
    <property type="match status" value="1"/>
</dbReference>
<protein>
    <recommendedName>
        <fullName evidence="8">GMP synthase</fullName>
    </recommendedName>
</protein>
<dbReference type="Proteomes" id="UP000230638">
    <property type="component" value="Unassembled WGS sequence"/>
</dbReference>